<protein>
    <recommendedName>
        <fullName evidence="3">Transposase</fullName>
    </recommendedName>
</protein>
<keyword evidence="2" id="KW-1185">Reference proteome</keyword>
<evidence type="ECO:0000313" key="1">
    <source>
        <dbReference type="EMBL" id="GAA2646677.1"/>
    </source>
</evidence>
<evidence type="ECO:0000313" key="2">
    <source>
        <dbReference type="Proteomes" id="UP001501666"/>
    </source>
</evidence>
<name>A0ABN3R8W4_9ACTN</name>
<accession>A0ABN3R8W4</accession>
<proteinExistence type="predicted"/>
<sequence>MTGIRIQRMPVTEWRIQACRRELMDRILPWNQHHVLRELETFFNALCHFREKARTDVCLMELPALSQASTFRVTVPLAAP</sequence>
<evidence type="ECO:0008006" key="3">
    <source>
        <dbReference type="Google" id="ProtNLM"/>
    </source>
</evidence>
<dbReference type="EMBL" id="BAAATE010000002">
    <property type="protein sequence ID" value="GAA2646677.1"/>
    <property type="molecule type" value="Genomic_DNA"/>
</dbReference>
<gene>
    <name evidence="1" type="ORF">GCM10010412_009550</name>
</gene>
<organism evidence="1 2">
    <name type="scientific">Nonomuraea recticatena</name>
    <dbReference type="NCBI Taxonomy" id="46178"/>
    <lineage>
        <taxon>Bacteria</taxon>
        <taxon>Bacillati</taxon>
        <taxon>Actinomycetota</taxon>
        <taxon>Actinomycetes</taxon>
        <taxon>Streptosporangiales</taxon>
        <taxon>Streptosporangiaceae</taxon>
        <taxon>Nonomuraea</taxon>
    </lineage>
</organism>
<comment type="caution">
    <text evidence="1">The sequence shown here is derived from an EMBL/GenBank/DDBJ whole genome shotgun (WGS) entry which is preliminary data.</text>
</comment>
<reference evidence="1 2" key="1">
    <citation type="journal article" date="2019" name="Int. J. Syst. Evol. Microbiol.">
        <title>The Global Catalogue of Microorganisms (GCM) 10K type strain sequencing project: providing services to taxonomists for standard genome sequencing and annotation.</title>
        <authorList>
            <consortium name="The Broad Institute Genomics Platform"/>
            <consortium name="The Broad Institute Genome Sequencing Center for Infectious Disease"/>
            <person name="Wu L."/>
            <person name="Ma J."/>
        </authorList>
    </citation>
    <scope>NUCLEOTIDE SEQUENCE [LARGE SCALE GENOMIC DNA]</scope>
    <source>
        <strain evidence="1 2">JCM 6835</strain>
    </source>
</reference>
<dbReference type="Proteomes" id="UP001501666">
    <property type="component" value="Unassembled WGS sequence"/>
</dbReference>